<dbReference type="Proteomes" id="UP000095286">
    <property type="component" value="Unplaced"/>
</dbReference>
<accession>A0AC35TQ25</accession>
<sequence>MYRRAGQDSSFCRLSYEEWQMPPHQSYQPSKWKKQAVCLKILCKCLDTLFKDFVRTIKLRPSIILGKYGRPHDRPLRPKVHKNKKTRSLEPFFDNYYRGVKRTAESETYVPEILQFIPYHRIADKEMAFNETTECPPLYMVYHSHCGKLIHLPIVSKKIVIAVKLILLTLLTVESIQSCLVWMQ</sequence>
<organism evidence="1 2">
    <name type="scientific">Rhabditophanes sp. KR3021</name>
    <dbReference type="NCBI Taxonomy" id="114890"/>
    <lineage>
        <taxon>Eukaryota</taxon>
        <taxon>Metazoa</taxon>
        <taxon>Ecdysozoa</taxon>
        <taxon>Nematoda</taxon>
        <taxon>Chromadorea</taxon>
        <taxon>Rhabditida</taxon>
        <taxon>Tylenchina</taxon>
        <taxon>Panagrolaimomorpha</taxon>
        <taxon>Strongyloidoidea</taxon>
        <taxon>Alloionematidae</taxon>
        <taxon>Rhabditophanes</taxon>
    </lineage>
</organism>
<reference evidence="2" key="1">
    <citation type="submission" date="2016-11" db="UniProtKB">
        <authorList>
            <consortium name="WormBaseParasite"/>
        </authorList>
    </citation>
    <scope>IDENTIFICATION</scope>
    <source>
        <strain evidence="2">KR3021</strain>
    </source>
</reference>
<evidence type="ECO:0000313" key="2">
    <source>
        <dbReference type="WBParaSite" id="RSKR_0000280300.1"/>
    </source>
</evidence>
<name>A0AC35TQ25_9BILA</name>
<evidence type="ECO:0000313" key="1">
    <source>
        <dbReference type="Proteomes" id="UP000095286"/>
    </source>
</evidence>
<dbReference type="WBParaSite" id="RSKR_0000280300.1">
    <property type="protein sequence ID" value="RSKR_0000280300.1"/>
    <property type="gene ID" value="RSKR_0000280300"/>
</dbReference>
<protein>
    <submittedName>
        <fullName evidence="2">Ovule protein</fullName>
    </submittedName>
</protein>
<proteinExistence type="predicted"/>